<dbReference type="EMBL" id="BAND01000059">
    <property type="protein sequence ID" value="GAJ29343.1"/>
    <property type="molecule type" value="Genomic_DNA"/>
</dbReference>
<dbReference type="RefSeq" id="WP_132126966.1">
    <property type="nucleotide sequence ID" value="NZ_BAND01000059.1"/>
</dbReference>
<name>A0A023D5A5_ACIMT</name>
<gene>
    <name evidence="1" type="ORF">Amme_059_062</name>
</gene>
<keyword evidence="2" id="KW-1185">Reference proteome</keyword>
<protein>
    <submittedName>
        <fullName evidence="1">Uncharacterized protein</fullName>
    </submittedName>
</protein>
<dbReference type="AlphaFoldDB" id="A0A023D5A5"/>
<reference evidence="2" key="1">
    <citation type="journal article" date="2014" name="FEMS Microbiol. Lett.">
        <title>Draft Genomic DNA Sequence of the Facultatively Methylotrophic Bacterium Acidomonas methanolica type strain MB58.</title>
        <authorList>
            <person name="Higashiura N."/>
            <person name="Hadano H."/>
            <person name="Hirakawa H."/>
            <person name="Matsutani M."/>
            <person name="Takabe S."/>
            <person name="Matsushita K."/>
            <person name="Azuma Y."/>
        </authorList>
    </citation>
    <scope>NUCLEOTIDE SEQUENCE [LARGE SCALE GENOMIC DNA]</scope>
    <source>
        <strain evidence="2">MB58</strain>
    </source>
</reference>
<sequence>MSPIPSIAVALEGGIVLAVVLQDWPSHIPHPRIVVVDYDIDGADQAEIKVIPTGDGFTEALCYSEQAVIYENAPGAISPDAIINTLTLSADRTD</sequence>
<accession>A0A023D5A5</accession>
<evidence type="ECO:0000313" key="1">
    <source>
        <dbReference type="EMBL" id="GAJ29343.1"/>
    </source>
</evidence>
<reference evidence="1 2" key="2">
    <citation type="journal article" date="2014" name="FEMS Microbiol. Lett.">
        <title>Draft genomic DNA sequence of the facultatively methylotrophic bacterium Acidomonas methanolica type strain MB58.</title>
        <authorList>
            <person name="Higashiura N."/>
            <person name="Hadano H."/>
            <person name="Hirakawa H."/>
            <person name="Matsutani M."/>
            <person name="Takabe S."/>
            <person name="Matsushita K."/>
            <person name="Azuma Y."/>
        </authorList>
    </citation>
    <scope>NUCLEOTIDE SEQUENCE [LARGE SCALE GENOMIC DNA]</scope>
    <source>
        <strain evidence="1 2">MB58</strain>
    </source>
</reference>
<dbReference type="OrthoDB" id="8911053at2"/>
<organism evidence="1 2">
    <name type="scientific">Acidomonas methanolica NBRC 104435</name>
    <dbReference type="NCBI Taxonomy" id="1231351"/>
    <lineage>
        <taxon>Bacteria</taxon>
        <taxon>Pseudomonadati</taxon>
        <taxon>Pseudomonadota</taxon>
        <taxon>Alphaproteobacteria</taxon>
        <taxon>Acetobacterales</taxon>
        <taxon>Acetobacteraceae</taxon>
        <taxon>Acidomonas</taxon>
    </lineage>
</organism>
<proteinExistence type="predicted"/>
<dbReference type="Proteomes" id="UP000019760">
    <property type="component" value="Unassembled WGS sequence"/>
</dbReference>
<comment type="caution">
    <text evidence="1">The sequence shown here is derived from an EMBL/GenBank/DDBJ whole genome shotgun (WGS) entry which is preliminary data.</text>
</comment>
<evidence type="ECO:0000313" key="2">
    <source>
        <dbReference type="Proteomes" id="UP000019760"/>
    </source>
</evidence>